<dbReference type="GO" id="GO:0004674">
    <property type="term" value="F:protein serine/threonine kinase activity"/>
    <property type="evidence" value="ECO:0007669"/>
    <property type="project" value="TreeGrafter"/>
</dbReference>
<dbReference type="SUPFAM" id="SSF56112">
    <property type="entry name" value="Protein kinase-like (PK-like)"/>
    <property type="match status" value="1"/>
</dbReference>
<dbReference type="EMBL" id="JAQMLS010000002">
    <property type="protein sequence ID" value="MDB8741151.1"/>
    <property type="molecule type" value="Genomic_DNA"/>
</dbReference>
<feature type="transmembrane region" description="Helical" evidence="1">
    <location>
        <begin position="437"/>
        <end position="459"/>
    </location>
</feature>
<evidence type="ECO:0000313" key="3">
    <source>
        <dbReference type="EMBL" id="MDB8741151.1"/>
    </source>
</evidence>
<dbReference type="PANTHER" id="PTHR44167:SF18">
    <property type="entry name" value="PROTEIN KINASE DOMAIN-CONTAINING PROTEIN"/>
    <property type="match status" value="1"/>
</dbReference>
<dbReference type="SMART" id="SM00220">
    <property type="entry name" value="S_TKc"/>
    <property type="match status" value="1"/>
</dbReference>
<proteinExistence type="predicted"/>
<keyword evidence="1" id="KW-0812">Transmembrane</keyword>
<dbReference type="Gene3D" id="1.10.510.10">
    <property type="entry name" value="Transferase(Phosphotransferase) domain 1"/>
    <property type="match status" value="1"/>
</dbReference>
<gene>
    <name evidence="3" type="ORF">PNV70_03600</name>
</gene>
<dbReference type="PROSITE" id="PS50011">
    <property type="entry name" value="PROTEIN_KINASE_DOM"/>
    <property type="match status" value="1"/>
</dbReference>
<dbReference type="PROSITE" id="PS00108">
    <property type="entry name" value="PROTEIN_KINASE_ST"/>
    <property type="match status" value="1"/>
</dbReference>
<dbReference type="RefSeq" id="WP_195551145.1">
    <property type="nucleotide sequence ID" value="NZ_CAKVSD010000012.1"/>
</dbReference>
<reference evidence="3" key="1">
    <citation type="submission" date="2023-01" db="EMBL/GenBank/DDBJ databases">
        <title>Human gut microbiome strain richness.</title>
        <authorList>
            <person name="Chen-Liaw A."/>
        </authorList>
    </citation>
    <scope>NUCLEOTIDE SEQUENCE</scope>
    <source>
        <strain evidence="3">D59st1_B8_D59t2_181005</strain>
    </source>
</reference>
<protein>
    <submittedName>
        <fullName evidence="3">AarF/UbiB family protein</fullName>
    </submittedName>
</protein>
<comment type="caution">
    <text evidence="3">The sequence shown here is derived from an EMBL/GenBank/DDBJ whole genome shotgun (WGS) entry which is preliminary data.</text>
</comment>
<keyword evidence="1" id="KW-1133">Transmembrane helix</keyword>
<dbReference type="InterPro" id="IPR011009">
    <property type="entry name" value="Kinase-like_dom_sf"/>
</dbReference>
<name>A0AAW6DZ62_9FIRM</name>
<sequence>MSTQIKGSKFIYEIDEKDFPHGFIAQGTESFVFKGRKISVNGQDEEELSFSCVLKFKPYSRSRFERFTNNELRIFEELQECRSVARIYDVIEDLGESFDLKTPEISKHIRSKSIELNGAMIPCFCVVEEYIDGWSLEQYCIRQFWGLEKFKDNRWIKYHEFKDFEKEEVLKKYKDEKTFFRYQDKMLHYMLSLCGILQFISMTSKKKVLHLDIKPENIMVTSQSEELVLIDFGRSEFLDERDRYIYHKLAPFKYINDNGVRVKEDINHPFCHGTIGYAAPEAFRAAIDDSFPLTLLNDKSEDKTNGFEIGRMSIESDIFSFGATFWECLNIVELVTNSEEFSTLNRKSRFYESHLLNHDSYYERDLSLECTGPLGGRYNLALQNIIKKCTRKRLDGYMNDPAFYHGYDEIIRDLEDARDSIPTVKKGENKQVKNSSITFGICIGCFLSLLLISGVYRAIGARIAKNNWNNLVSEINNHIEQGDSAYQTTKQGELSEIALERMELATGAQELEVCDETFVFLCNDNVINSSEATLMITLLNQLDDNNDKIQYADKIIEHANPVELPSIAASVNSLGLSTDDIGYKLAIALYCVDRENDYDYVDAYDLIVQNANLKEYRTIIKMLAVTLNNKGDYVINQIAEKKSVKRSEVIETLNSLEKM</sequence>
<dbReference type="InterPro" id="IPR000719">
    <property type="entry name" value="Prot_kinase_dom"/>
</dbReference>
<dbReference type="PANTHER" id="PTHR44167">
    <property type="entry name" value="OVARIAN-SPECIFIC SERINE/THREONINE-PROTEIN KINASE LOK-RELATED"/>
    <property type="match status" value="1"/>
</dbReference>
<organism evidence="3 4">
    <name type="scientific">Ruminococcus bicirculans</name>
    <name type="common">ex Wegman et al. 2014</name>
    <dbReference type="NCBI Taxonomy" id="1160721"/>
    <lineage>
        <taxon>Bacteria</taxon>
        <taxon>Bacillati</taxon>
        <taxon>Bacillota</taxon>
        <taxon>Clostridia</taxon>
        <taxon>Eubacteriales</taxon>
        <taxon>Oscillospiraceae</taxon>
        <taxon>Ruminococcus</taxon>
    </lineage>
</organism>
<evidence type="ECO:0000256" key="1">
    <source>
        <dbReference type="SAM" id="Phobius"/>
    </source>
</evidence>
<dbReference type="AlphaFoldDB" id="A0AAW6DZ62"/>
<evidence type="ECO:0000313" key="4">
    <source>
        <dbReference type="Proteomes" id="UP001211421"/>
    </source>
</evidence>
<dbReference type="Pfam" id="PF00069">
    <property type="entry name" value="Pkinase"/>
    <property type="match status" value="1"/>
</dbReference>
<dbReference type="GO" id="GO:0005737">
    <property type="term" value="C:cytoplasm"/>
    <property type="evidence" value="ECO:0007669"/>
    <property type="project" value="TreeGrafter"/>
</dbReference>
<accession>A0AAW6DZ62</accession>
<dbReference type="Proteomes" id="UP001211421">
    <property type="component" value="Unassembled WGS sequence"/>
</dbReference>
<dbReference type="InterPro" id="IPR008271">
    <property type="entry name" value="Ser/Thr_kinase_AS"/>
</dbReference>
<keyword evidence="1" id="KW-0472">Membrane</keyword>
<evidence type="ECO:0000259" key="2">
    <source>
        <dbReference type="PROSITE" id="PS50011"/>
    </source>
</evidence>
<dbReference type="GO" id="GO:0005524">
    <property type="term" value="F:ATP binding"/>
    <property type="evidence" value="ECO:0007669"/>
    <property type="project" value="InterPro"/>
</dbReference>
<feature type="domain" description="Protein kinase" evidence="2">
    <location>
        <begin position="18"/>
        <end position="424"/>
    </location>
</feature>